<dbReference type="Proteomes" id="UP001144673">
    <property type="component" value="Chromosome 5"/>
</dbReference>
<reference evidence="1" key="1">
    <citation type="journal article" date="2023" name="Access Microbiol">
        <title>De-novo genome assembly for Akanthomyces muscarius, a biocontrol agent of insect agricultural pests.</title>
        <authorList>
            <person name="Erdos Z."/>
            <person name="Studholme D.J."/>
            <person name="Raymond B."/>
            <person name="Sharma M."/>
        </authorList>
    </citation>
    <scope>NUCLEOTIDE SEQUENCE</scope>
    <source>
        <strain evidence="1">Ve6</strain>
    </source>
</reference>
<name>A0A9W8QCP6_AKAMU</name>
<gene>
    <name evidence="1" type="ORF">LMH87_009865</name>
</gene>
<protein>
    <submittedName>
        <fullName evidence="1">Uncharacterized protein</fullName>
    </submittedName>
</protein>
<comment type="caution">
    <text evidence="1">The sequence shown here is derived from an EMBL/GenBank/DDBJ whole genome shotgun (WGS) entry which is preliminary data.</text>
</comment>
<dbReference type="RefSeq" id="XP_056054034.1">
    <property type="nucleotide sequence ID" value="XM_056196936.1"/>
</dbReference>
<proteinExistence type="predicted"/>
<dbReference type="KEGG" id="amus:LMH87_009865"/>
<dbReference type="GeneID" id="80897024"/>
<sequence length="92" mass="10124">MVQNRQQACDNDAIYGLASTDKFGGAHRILHDTPPKDRRCKSVATWSISAPQPLRPTGIIKGRGLMLCWDLGPIRVRAFGALSRIQPPSRNA</sequence>
<keyword evidence="2" id="KW-1185">Reference proteome</keyword>
<organism evidence="1 2">
    <name type="scientific">Akanthomyces muscarius</name>
    <name type="common">Entomopathogenic fungus</name>
    <name type="synonym">Lecanicillium muscarium</name>
    <dbReference type="NCBI Taxonomy" id="2231603"/>
    <lineage>
        <taxon>Eukaryota</taxon>
        <taxon>Fungi</taxon>
        <taxon>Dikarya</taxon>
        <taxon>Ascomycota</taxon>
        <taxon>Pezizomycotina</taxon>
        <taxon>Sordariomycetes</taxon>
        <taxon>Hypocreomycetidae</taxon>
        <taxon>Hypocreales</taxon>
        <taxon>Cordycipitaceae</taxon>
        <taxon>Akanthomyces</taxon>
    </lineage>
</organism>
<dbReference type="EMBL" id="JAJHUN010000008">
    <property type="protein sequence ID" value="KAJ4153376.1"/>
    <property type="molecule type" value="Genomic_DNA"/>
</dbReference>
<dbReference type="AlphaFoldDB" id="A0A9W8QCP6"/>
<evidence type="ECO:0000313" key="2">
    <source>
        <dbReference type="Proteomes" id="UP001144673"/>
    </source>
</evidence>
<evidence type="ECO:0000313" key="1">
    <source>
        <dbReference type="EMBL" id="KAJ4153376.1"/>
    </source>
</evidence>
<accession>A0A9W8QCP6</accession>